<evidence type="ECO:0000313" key="1">
    <source>
        <dbReference type="EMBL" id="VUX66899.1"/>
    </source>
</evidence>
<accession>A0A564WYP6</accession>
<gene>
    <name evidence="1" type="ORF">BWLFYP14_03175</name>
</gene>
<evidence type="ECO:0000313" key="2">
    <source>
        <dbReference type="Proteomes" id="UP000366766"/>
    </source>
</evidence>
<dbReference type="EMBL" id="CABHOF010000076">
    <property type="protein sequence ID" value="VUX66899.1"/>
    <property type="molecule type" value="Genomic_DNA"/>
</dbReference>
<protein>
    <submittedName>
        <fullName evidence="1">Uncharacterized protein</fullName>
    </submittedName>
</protein>
<reference evidence="1 2" key="1">
    <citation type="submission" date="2019-07" db="EMBL/GenBank/DDBJ databases">
        <authorList>
            <person name="Chang H.-W."/>
            <person name="Raman A."/>
            <person name="Venkatesh S."/>
            <person name="Gehrig J."/>
        </authorList>
    </citation>
    <scope>NUCLEOTIDE SEQUENCE [LARGE SCALE GENOMIC DNA]</scope>
    <source>
        <strain evidence="1">Blautia_wexlerae_LFYP_14</strain>
    </source>
</reference>
<organism evidence="1 2">
    <name type="scientific">Blautia wexlerae</name>
    <dbReference type="NCBI Taxonomy" id="418240"/>
    <lineage>
        <taxon>Bacteria</taxon>
        <taxon>Bacillati</taxon>
        <taxon>Bacillota</taxon>
        <taxon>Clostridia</taxon>
        <taxon>Lachnospirales</taxon>
        <taxon>Lachnospiraceae</taxon>
        <taxon>Blautia</taxon>
    </lineage>
</organism>
<sequence length="95" mass="11091">MVVTEKEFVEENDLGYARFLAEKVCTLANVFEMGSYNECVPMLNIVTAEKNVKGTFQLAKQLLEGFRNEEDFDYMREYEPWKKLLAEKDSNFGVF</sequence>
<dbReference type="AlphaFoldDB" id="A0A564WYP6"/>
<keyword evidence="2" id="KW-1185">Reference proteome</keyword>
<dbReference type="RefSeq" id="WP_008706030.1">
    <property type="nucleotide sequence ID" value="NZ_CABHOF010000076.1"/>
</dbReference>
<proteinExistence type="predicted"/>
<dbReference type="Proteomes" id="UP000366766">
    <property type="component" value="Unassembled WGS sequence"/>
</dbReference>
<name>A0A564WYP6_9FIRM</name>